<dbReference type="Pfam" id="PF00083">
    <property type="entry name" value="Sugar_tr"/>
    <property type="match status" value="1"/>
</dbReference>
<organism evidence="5 6">
    <name type="scientific">Paramuricea clavata</name>
    <name type="common">Red gorgonian</name>
    <name type="synonym">Violescent sea-whip</name>
    <dbReference type="NCBI Taxonomy" id="317549"/>
    <lineage>
        <taxon>Eukaryota</taxon>
        <taxon>Metazoa</taxon>
        <taxon>Cnidaria</taxon>
        <taxon>Anthozoa</taxon>
        <taxon>Octocorallia</taxon>
        <taxon>Malacalcyonacea</taxon>
        <taxon>Plexauridae</taxon>
        <taxon>Paramuricea</taxon>
    </lineage>
</organism>
<dbReference type="AlphaFoldDB" id="A0A7D9HFI3"/>
<gene>
    <name evidence="5" type="ORF">PACLA_8A039852</name>
</gene>
<keyword evidence="4" id="KW-0472">Membrane</keyword>
<dbReference type="Proteomes" id="UP001152795">
    <property type="component" value="Unassembled WGS sequence"/>
</dbReference>
<keyword evidence="2" id="KW-0812">Transmembrane</keyword>
<evidence type="ECO:0000256" key="4">
    <source>
        <dbReference type="ARBA" id="ARBA00023136"/>
    </source>
</evidence>
<keyword evidence="6" id="KW-1185">Reference proteome</keyword>
<dbReference type="OrthoDB" id="3936150at2759"/>
<sequence>MYDLICDDSILLSIAQSCFWVGMLVSLLVGGFISDRFGRRIVWYCGGVLVLLGTWIMIFPKSFVVFIVCRVFVGIGSGFRNCTSFPMLTEFTAGKYRSWLGIGSFIFWAVGISILPLIGYLIPAWRMFLLVTAIAAIPVLFYWWLIPESPRWLLLNGKEEEAKIVLAKISRMNKRPLPDDLGLQKPVIPETRASFRQMFSSWETAKKILICWDLWFANALVYYGVSYGSVDLGGNRYLNFFSVCVVEIPSNFAFIWSAHRFGRKKSVITAMIIALVASVIAAAIPTNQSSASVGGRVTVAIIAKFSISFSFFGAYLWCVELFPTVIRSTALSTSSAMARIGSFSASYIIWLIRIHAALPYSIMGAICLQAAVLGLFLPETKGTPTLETMDDMKKDKGVALLVNGDGKADS</sequence>
<accession>A0A7D9HFI3</accession>
<evidence type="ECO:0000313" key="5">
    <source>
        <dbReference type="EMBL" id="CAB3981466.1"/>
    </source>
</evidence>
<dbReference type="InterPro" id="IPR020846">
    <property type="entry name" value="MFS_dom"/>
</dbReference>
<dbReference type="PROSITE" id="PS50850">
    <property type="entry name" value="MFS"/>
    <property type="match status" value="1"/>
</dbReference>
<proteinExistence type="predicted"/>
<dbReference type="GO" id="GO:0022857">
    <property type="term" value="F:transmembrane transporter activity"/>
    <property type="evidence" value="ECO:0007669"/>
    <property type="project" value="InterPro"/>
</dbReference>
<comment type="caution">
    <text evidence="5">The sequence shown here is derived from an EMBL/GenBank/DDBJ whole genome shotgun (WGS) entry which is preliminary data.</text>
</comment>
<protein>
    <submittedName>
        <fullName evidence="5">Organic cation transporter -like</fullName>
    </submittedName>
</protein>
<dbReference type="PROSITE" id="PS00216">
    <property type="entry name" value="SUGAR_TRANSPORT_1"/>
    <property type="match status" value="1"/>
</dbReference>
<name>A0A7D9HFI3_PARCT</name>
<comment type="subcellular location">
    <subcellularLocation>
        <location evidence="1">Membrane</location>
        <topology evidence="1">Multi-pass membrane protein</topology>
    </subcellularLocation>
</comment>
<evidence type="ECO:0000256" key="3">
    <source>
        <dbReference type="ARBA" id="ARBA00022989"/>
    </source>
</evidence>
<evidence type="ECO:0000313" key="6">
    <source>
        <dbReference type="Proteomes" id="UP001152795"/>
    </source>
</evidence>
<evidence type="ECO:0000256" key="1">
    <source>
        <dbReference type="ARBA" id="ARBA00004141"/>
    </source>
</evidence>
<keyword evidence="3" id="KW-1133">Transmembrane helix</keyword>
<dbReference type="PANTHER" id="PTHR24064">
    <property type="entry name" value="SOLUTE CARRIER FAMILY 22 MEMBER"/>
    <property type="match status" value="1"/>
</dbReference>
<dbReference type="GO" id="GO:0016020">
    <property type="term" value="C:membrane"/>
    <property type="evidence" value="ECO:0007669"/>
    <property type="project" value="UniProtKB-SubCell"/>
</dbReference>
<reference evidence="5" key="1">
    <citation type="submission" date="2020-04" db="EMBL/GenBank/DDBJ databases">
        <authorList>
            <person name="Alioto T."/>
            <person name="Alioto T."/>
            <person name="Gomez Garrido J."/>
        </authorList>
    </citation>
    <scope>NUCLEOTIDE SEQUENCE</scope>
    <source>
        <strain evidence="5">A484AB</strain>
    </source>
</reference>
<dbReference type="EMBL" id="CACRXK020000392">
    <property type="protein sequence ID" value="CAB3981466.1"/>
    <property type="molecule type" value="Genomic_DNA"/>
</dbReference>
<dbReference type="InterPro" id="IPR036259">
    <property type="entry name" value="MFS_trans_sf"/>
</dbReference>
<dbReference type="Gene3D" id="1.20.1250.20">
    <property type="entry name" value="MFS general substrate transporter like domains"/>
    <property type="match status" value="1"/>
</dbReference>
<dbReference type="InterPro" id="IPR005828">
    <property type="entry name" value="MFS_sugar_transport-like"/>
</dbReference>
<evidence type="ECO:0000256" key="2">
    <source>
        <dbReference type="ARBA" id="ARBA00022692"/>
    </source>
</evidence>
<dbReference type="SUPFAM" id="SSF103473">
    <property type="entry name" value="MFS general substrate transporter"/>
    <property type="match status" value="1"/>
</dbReference>
<dbReference type="InterPro" id="IPR005829">
    <property type="entry name" value="Sugar_transporter_CS"/>
</dbReference>